<dbReference type="Proteomes" id="UP000604825">
    <property type="component" value="Unassembled WGS sequence"/>
</dbReference>
<evidence type="ECO:0000256" key="1">
    <source>
        <dbReference type="ARBA" id="ARBA00023015"/>
    </source>
</evidence>
<organism evidence="4 5">
    <name type="scientific">Miscanthus lutarioriparius</name>
    <dbReference type="NCBI Taxonomy" id="422564"/>
    <lineage>
        <taxon>Eukaryota</taxon>
        <taxon>Viridiplantae</taxon>
        <taxon>Streptophyta</taxon>
        <taxon>Embryophyta</taxon>
        <taxon>Tracheophyta</taxon>
        <taxon>Spermatophyta</taxon>
        <taxon>Magnoliopsida</taxon>
        <taxon>Liliopsida</taxon>
        <taxon>Poales</taxon>
        <taxon>Poaceae</taxon>
        <taxon>PACMAD clade</taxon>
        <taxon>Panicoideae</taxon>
        <taxon>Andropogonodae</taxon>
        <taxon>Andropogoneae</taxon>
        <taxon>Saccharinae</taxon>
        <taxon>Miscanthus</taxon>
    </lineage>
</organism>
<proteinExistence type="inferred from homology"/>
<keyword evidence="1" id="KW-0805">Transcription regulation</keyword>
<dbReference type="OrthoDB" id="691881at2759"/>
<keyword evidence="5" id="KW-1185">Reference proteome</keyword>
<keyword evidence="2" id="KW-0804">Transcription</keyword>
<comment type="similarity">
    <text evidence="3">Belongs to the GRAS family.</text>
</comment>
<reference evidence="4" key="1">
    <citation type="submission" date="2020-10" db="EMBL/GenBank/DDBJ databases">
        <authorList>
            <person name="Han B."/>
            <person name="Lu T."/>
            <person name="Zhao Q."/>
            <person name="Huang X."/>
            <person name="Zhao Y."/>
        </authorList>
    </citation>
    <scope>NUCLEOTIDE SEQUENCE</scope>
</reference>
<evidence type="ECO:0000256" key="2">
    <source>
        <dbReference type="ARBA" id="ARBA00023163"/>
    </source>
</evidence>
<dbReference type="EMBL" id="CAJGYO010000015">
    <property type="protein sequence ID" value="CAD6269385.1"/>
    <property type="molecule type" value="Genomic_DNA"/>
</dbReference>
<protein>
    <submittedName>
        <fullName evidence="4">Uncharacterized protein</fullName>
    </submittedName>
</protein>
<evidence type="ECO:0000256" key="3">
    <source>
        <dbReference type="PROSITE-ProRule" id="PRU01191"/>
    </source>
</evidence>
<dbReference type="PANTHER" id="PTHR31636">
    <property type="entry name" value="OSJNBA0084A10.13 PROTEIN-RELATED"/>
    <property type="match status" value="1"/>
</dbReference>
<comment type="caution">
    <text evidence="3">Lacks conserved residue(s) required for the propagation of feature annotation.</text>
</comment>
<accession>A0A811RHE8</accession>
<dbReference type="AlphaFoldDB" id="A0A811RHE8"/>
<dbReference type="Pfam" id="PF03514">
    <property type="entry name" value="GRAS"/>
    <property type="match status" value="1"/>
</dbReference>
<feature type="short sequence motif" description="VHIID" evidence="3">
    <location>
        <begin position="317"/>
        <end position="321"/>
    </location>
</feature>
<name>A0A811RHE8_9POAL</name>
<feature type="region of interest" description="Leucine repeat I (LRI)" evidence="3">
    <location>
        <begin position="207"/>
        <end position="267"/>
    </location>
</feature>
<sequence length="359" mass="40727">MATTPEEFFIKDLMEQPPASPPVFLDLPQKPNVSNEVQHHVPNNDMMLPYISGMLMEDDIDDEISDHHVLLQIMVMKAPSIRPYPRTRVVGASLKGMEEANMLLPKDNNFRSDELVNQIRENNIIDSRVKKRYNKDDLLEEVRTTNKAVMMINELEEKCGNEMLDKMMLHAHETCIKGMERVTIDTTDVEKRNRNSGRIKVARDNVVDIHRLLISCAQALTADDHMTAHELLKQIKQHASATGDATQRLAHCFAKGLEARILDTGSQLWQLLLLEYPSAVEVLEAYSLYSEACCFVNVTFIFSATTIMQAIAGKCRLHIVDYGTRFGFQWAGLLRLLASKEGRGEDHCHSPSHAYLLPK</sequence>
<gene>
    <name evidence="4" type="ORF">NCGR_LOCUS52689</name>
</gene>
<evidence type="ECO:0000313" key="5">
    <source>
        <dbReference type="Proteomes" id="UP000604825"/>
    </source>
</evidence>
<dbReference type="PROSITE" id="PS50985">
    <property type="entry name" value="GRAS"/>
    <property type="match status" value="1"/>
</dbReference>
<dbReference type="InterPro" id="IPR005202">
    <property type="entry name" value="TF_GRAS"/>
</dbReference>
<comment type="caution">
    <text evidence="4">The sequence shown here is derived from an EMBL/GenBank/DDBJ whole genome shotgun (WGS) entry which is preliminary data.</text>
</comment>
<evidence type="ECO:0000313" key="4">
    <source>
        <dbReference type="EMBL" id="CAD6269385.1"/>
    </source>
</evidence>